<evidence type="ECO:0000256" key="3">
    <source>
        <dbReference type="ARBA" id="ARBA00023002"/>
    </source>
</evidence>
<dbReference type="InterPro" id="IPR016160">
    <property type="entry name" value="Ald_DH_CS_CYS"/>
</dbReference>
<evidence type="ECO:0000259" key="10">
    <source>
        <dbReference type="Pfam" id="PF00171"/>
    </source>
</evidence>
<evidence type="ECO:0000256" key="2">
    <source>
        <dbReference type="ARBA" id="ARBA00012884"/>
    </source>
</evidence>
<sequence length="1145" mass="123408">MTRIGGDEHLVSEVETLVRRWLDDAAGHRVAPAARRLADVLRDPGGLDFTVGFVDRVIRPDDPRVAAANLRELARTAPGFLPWHLRLLIRLGAAVSVVLPGVVIPIASRALREMVGHLLADATDARLGRSIERIRRRGVNLNVNLLGEAVLGRREARRRLTGTERLLARPDVDYVSIKVSASVPPHSVWAFDEAVDHIEQSLLPLFTQAATAATPKFINLDMEEYRDLELTIAVFTRLLDRPELRTLEAGIVLQAYLPDALSAMIRLQDWARDRRQRGGTGIKVRLVKGANLPMEHVEASLHGWPVATWPTKQDTDTNYKRVLNYALQSDHIDNVRIGVAGHNLFDVAYAWILAGRRGVRDGVEFEMLLGMADAQAEAVRATVGNLLLYVPVVHPEDFDVAIAYLVRRLEEGASQDNFMSAVFELHSDDTLFRRERDRFAASLAAVDDGVPPPNRRQDRRTDDPAAAMRDVFSNVADTDPALPGNRAWGRAVTERIAGSTAGCALVDEFTVTTVDELDGVISRGVDAGSRWAALSGAQRAAVLRRAAATLEGCRATLLEVMASETGKTLDQGDPEVSEAVDFANYYASLAEELDRVDGATARPVGLTVVTPPWNFPVAIPAGSTLAALATGSAVVIKPATQARRCGSLMVQALWDAGIPRDALQLVHLDEGELGARLISDARVDRLILTGAFDTAALFRSFRPDLALLAETSGKNAIVITPHADVDLAVKDLVYSAFGHAGQKCSAASLGILVGSVGRSTRFRDQLVDAVSSLNVGYPTDPTVQMGPVVEPAEGKLLRALTTLGPGETWLVEPRRLDDTGRLWSPGVKTGVRRGSEFHLTEYFGPVLGLMQARDLDEAIAMQNQVDYGLTAGLHSLDRREIERWIDRVEAGNAYVNRSTVGAIVARQPFGGWKKSSVGAGAKAGGPNYLIGLSEWDTAPAAKAGRLTPEINEFLSAAAGLDLSAADLEFLGRSLKSDALAWEQEFGEARDVAALTAEKNILRYRPVPVTVRTEGGHTASLLRVVAAGLLSGAGITLSSAAPLDPALAGMLRSRGVTVRDDDPGSWRKLLRGNAPTRVRLIGGSREAFAEDSGGRADIALYAQPVVEAGRIELLTFLREQAVSVTAHRFGSPTALVDGLLDGPHAG</sequence>
<reference evidence="12 13" key="1">
    <citation type="submission" date="2018-06" db="EMBL/GenBank/DDBJ databases">
        <authorList>
            <consortium name="Pathogen Informatics"/>
            <person name="Doyle S."/>
        </authorList>
    </citation>
    <scope>NUCLEOTIDE SEQUENCE [LARGE SCALE GENOMIC DNA]</scope>
    <source>
        <strain evidence="12 13">NCTC10742</strain>
    </source>
</reference>
<dbReference type="GO" id="GO:0003842">
    <property type="term" value="F:L-glutamate gamma-semialdehyde dehydrogenase activity"/>
    <property type="evidence" value="ECO:0007669"/>
    <property type="project" value="UniProtKB-EC"/>
</dbReference>
<dbReference type="PIRSF" id="PIRSF000197">
    <property type="entry name" value="Bifunct_PutA"/>
    <property type="match status" value="1"/>
</dbReference>
<comment type="similarity">
    <text evidence="8">Belongs to the aldehyde dehydrogenase family.</text>
</comment>
<evidence type="ECO:0000259" key="11">
    <source>
        <dbReference type="Pfam" id="PF01619"/>
    </source>
</evidence>
<protein>
    <recommendedName>
        <fullName evidence="2">L-glutamate gamma-semialdehyde dehydrogenase</fullName>
        <ecNumber evidence="2">1.2.1.88</ecNumber>
    </recommendedName>
</protein>
<keyword evidence="3 8" id="KW-0560">Oxidoreductase</keyword>
<dbReference type="PANTHER" id="PTHR42862">
    <property type="entry name" value="DELTA-1-PYRROLINE-5-CARBOXYLATE DEHYDROGENASE 1, ISOFORM A-RELATED"/>
    <property type="match status" value="1"/>
</dbReference>
<feature type="active site" evidence="6">
    <location>
        <position position="744"/>
    </location>
</feature>
<dbReference type="Gene3D" id="3.40.309.10">
    <property type="entry name" value="Aldehyde Dehydrogenase, Chain A, domain 2"/>
    <property type="match status" value="1"/>
</dbReference>
<evidence type="ECO:0000256" key="9">
    <source>
        <dbReference type="SAM" id="MobiDB-lite"/>
    </source>
</evidence>
<dbReference type="InterPro" id="IPR016162">
    <property type="entry name" value="Ald_DH_N"/>
</dbReference>
<evidence type="ECO:0000256" key="1">
    <source>
        <dbReference type="ARBA" id="ARBA00004786"/>
    </source>
</evidence>
<dbReference type="AlphaFoldDB" id="A0A378ST56"/>
<evidence type="ECO:0000256" key="5">
    <source>
        <dbReference type="ARBA" id="ARBA00048142"/>
    </source>
</evidence>
<dbReference type="Gene3D" id="3.20.20.220">
    <property type="match status" value="1"/>
</dbReference>
<dbReference type="InterPro" id="IPR025703">
    <property type="entry name" value="Bifunct_PutA"/>
</dbReference>
<dbReference type="InterPro" id="IPR029041">
    <property type="entry name" value="FAD-linked_oxidoreductase-like"/>
</dbReference>
<dbReference type="SUPFAM" id="SSF53720">
    <property type="entry name" value="ALDH-like"/>
    <property type="match status" value="1"/>
</dbReference>
<dbReference type="GO" id="GO:0009898">
    <property type="term" value="C:cytoplasmic side of plasma membrane"/>
    <property type="evidence" value="ECO:0007669"/>
    <property type="project" value="TreeGrafter"/>
</dbReference>
<dbReference type="InterPro" id="IPR015590">
    <property type="entry name" value="Aldehyde_DH_dom"/>
</dbReference>
<dbReference type="PROSITE" id="PS00687">
    <property type="entry name" value="ALDEHYDE_DEHYDR_GLU"/>
    <property type="match status" value="1"/>
</dbReference>
<dbReference type="Gene3D" id="3.40.605.10">
    <property type="entry name" value="Aldehyde Dehydrogenase, Chain A, domain 1"/>
    <property type="match status" value="1"/>
</dbReference>
<dbReference type="EC" id="1.2.1.88" evidence="2"/>
<comment type="catalytic activity">
    <reaction evidence="5">
        <text>L-glutamate 5-semialdehyde + NAD(+) + H2O = L-glutamate + NADH + 2 H(+)</text>
        <dbReference type="Rhea" id="RHEA:30235"/>
        <dbReference type="ChEBI" id="CHEBI:15377"/>
        <dbReference type="ChEBI" id="CHEBI:15378"/>
        <dbReference type="ChEBI" id="CHEBI:29985"/>
        <dbReference type="ChEBI" id="CHEBI:57540"/>
        <dbReference type="ChEBI" id="CHEBI:57945"/>
        <dbReference type="ChEBI" id="CHEBI:58066"/>
        <dbReference type="EC" id="1.2.1.88"/>
    </reaction>
</comment>
<feature type="region of interest" description="Disordered" evidence="9">
    <location>
        <begin position="446"/>
        <end position="466"/>
    </location>
</feature>
<evidence type="ECO:0000313" key="13">
    <source>
        <dbReference type="Proteomes" id="UP000254291"/>
    </source>
</evidence>
<dbReference type="Pfam" id="PF00171">
    <property type="entry name" value="Aldedh"/>
    <property type="match status" value="1"/>
</dbReference>
<proteinExistence type="inferred from homology"/>
<comment type="pathway">
    <text evidence="1">Amino-acid degradation; L-proline degradation into L-glutamate; L-glutamate from L-proline: step 2/2.</text>
</comment>
<evidence type="ECO:0000256" key="6">
    <source>
        <dbReference type="PIRSR" id="PIRSR000197-1"/>
    </source>
</evidence>
<evidence type="ECO:0000256" key="7">
    <source>
        <dbReference type="PROSITE-ProRule" id="PRU10007"/>
    </source>
</evidence>
<dbReference type="RefSeq" id="WP_115328080.1">
    <property type="nucleotide sequence ID" value="NZ_JACKST010000068.1"/>
</dbReference>
<feature type="domain" description="Aldehyde dehydrogenase" evidence="10">
    <location>
        <begin position="508"/>
        <end position="927"/>
    </location>
</feature>
<evidence type="ECO:0000256" key="8">
    <source>
        <dbReference type="RuleBase" id="RU003345"/>
    </source>
</evidence>
<dbReference type="SUPFAM" id="SSF51730">
    <property type="entry name" value="FAD-linked oxidoreductase"/>
    <property type="match status" value="1"/>
</dbReference>
<feature type="domain" description="Proline dehydrogenase" evidence="11">
    <location>
        <begin position="129"/>
        <end position="420"/>
    </location>
</feature>
<dbReference type="Pfam" id="PF01619">
    <property type="entry name" value="Pro_dh"/>
    <property type="match status" value="1"/>
</dbReference>
<organism evidence="12 13">
    <name type="scientific">Mycolicibacterium gilvum</name>
    <dbReference type="NCBI Taxonomy" id="1804"/>
    <lineage>
        <taxon>Bacteria</taxon>
        <taxon>Bacillati</taxon>
        <taxon>Actinomycetota</taxon>
        <taxon>Actinomycetes</taxon>
        <taxon>Mycobacteriales</taxon>
        <taxon>Mycobacteriaceae</taxon>
        <taxon>Mycolicibacterium</taxon>
    </lineage>
</organism>
<dbReference type="InterPro" id="IPR016163">
    <property type="entry name" value="Ald_DH_C"/>
</dbReference>
<keyword evidence="4" id="KW-0520">NAD</keyword>
<gene>
    <name evidence="12" type="primary">putA</name>
    <name evidence="12" type="ORF">NCTC10742_04282</name>
</gene>
<dbReference type="PANTHER" id="PTHR42862:SF1">
    <property type="entry name" value="DELTA-1-PYRROLINE-5-CARBOXYLATE DEHYDROGENASE 2, ISOFORM A-RELATED"/>
    <property type="match status" value="1"/>
</dbReference>
<dbReference type="PROSITE" id="PS00070">
    <property type="entry name" value="ALDEHYDE_DEHYDR_CYS"/>
    <property type="match status" value="1"/>
</dbReference>
<evidence type="ECO:0000256" key="4">
    <source>
        <dbReference type="ARBA" id="ARBA00023027"/>
    </source>
</evidence>
<dbReference type="GO" id="GO:0003700">
    <property type="term" value="F:DNA-binding transcription factor activity"/>
    <property type="evidence" value="ECO:0007669"/>
    <property type="project" value="InterPro"/>
</dbReference>
<dbReference type="InterPro" id="IPR050485">
    <property type="entry name" value="Proline_metab_enzyme"/>
</dbReference>
<feature type="active site" evidence="6 7">
    <location>
        <position position="710"/>
    </location>
</feature>
<accession>A0A378ST56</accession>
<dbReference type="InterPro" id="IPR002872">
    <property type="entry name" value="Proline_DH_dom"/>
</dbReference>
<evidence type="ECO:0000313" key="12">
    <source>
        <dbReference type="EMBL" id="STZ45034.1"/>
    </source>
</evidence>
<dbReference type="GO" id="GO:0004657">
    <property type="term" value="F:proline dehydrogenase activity"/>
    <property type="evidence" value="ECO:0007669"/>
    <property type="project" value="InterPro"/>
</dbReference>
<name>A0A378ST56_9MYCO</name>
<dbReference type="GO" id="GO:0010133">
    <property type="term" value="P:L-proline catabolic process to L-glutamate"/>
    <property type="evidence" value="ECO:0007669"/>
    <property type="project" value="InterPro"/>
</dbReference>
<dbReference type="EMBL" id="UGQM01000001">
    <property type="protein sequence ID" value="STZ45034.1"/>
    <property type="molecule type" value="Genomic_DNA"/>
</dbReference>
<dbReference type="InterPro" id="IPR029510">
    <property type="entry name" value="Ald_DH_CS_GLU"/>
</dbReference>
<dbReference type="InterPro" id="IPR016161">
    <property type="entry name" value="Ald_DH/histidinol_DH"/>
</dbReference>
<dbReference type="Proteomes" id="UP000254291">
    <property type="component" value="Unassembled WGS sequence"/>
</dbReference>